<comment type="caution">
    <text evidence="1">The sequence shown here is derived from an EMBL/GenBank/DDBJ whole genome shotgun (WGS) entry which is preliminary data.</text>
</comment>
<reference evidence="1" key="1">
    <citation type="journal article" date="2023" name="Plant J.">
        <title>Genome sequences and population genomics provide insights into the demographic history, inbreeding, and mutation load of two 'living fossil' tree species of Dipteronia.</title>
        <authorList>
            <person name="Feng Y."/>
            <person name="Comes H.P."/>
            <person name="Chen J."/>
            <person name="Zhu S."/>
            <person name="Lu R."/>
            <person name="Zhang X."/>
            <person name="Li P."/>
            <person name="Qiu J."/>
            <person name="Olsen K.M."/>
            <person name="Qiu Y."/>
        </authorList>
    </citation>
    <scope>NUCLEOTIDE SEQUENCE</scope>
    <source>
        <strain evidence="1">KIB01</strain>
    </source>
</reference>
<name>A0AAD9TFU5_9ROSI</name>
<keyword evidence="2" id="KW-1185">Reference proteome</keyword>
<evidence type="ECO:0000313" key="1">
    <source>
        <dbReference type="EMBL" id="KAK2635317.1"/>
    </source>
</evidence>
<dbReference type="EMBL" id="JANJYI010000009">
    <property type="protein sequence ID" value="KAK2635317.1"/>
    <property type="molecule type" value="Genomic_DNA"/>
</dbReference>
<organism evidence="1 2">
    <name type="scientific">Dipteronia dyeriana</name>
    <dbReference type="NCBI Taxonomy" id="168575"/>
    <lineage>
        <taxon>Eukaryota</taxon>
        <taxon>Viridiplantae</taxon>
        <taxon>Streptophyta</taxon>
        <taxon>Embryophyta</taxon>
        <taxon>Tracheophyta</taxon>
        <taxon>Spermatophyta</taxon>
        <taxon>Magnoliopsida</taxon>
        <taxon>eudicotyledons</taxon>
        <taxon>Gunneridae</taxon>
        <taxon>Pentapetalae</taxon>
        <taxon>rosids</taxon>
        <taxon>malvids</taxon>
        <taxon>Sapindales</taxon>
        <taxon>Sapindaceae</taxon>
        <taxon>Hippocastanoideae</taxon>
        <taxon>Acereae</taxon>
        <taxon>Dipteronia</taxon>
    </lineage>
</organism>
<gene>
    <name evidence="1" type="ORF">Ddye_030109</name>
</gene>
<dbReference type="AlphaFoldDB" id="A0AAD9TFU5"/>
<accession>A0AAD9TFU5</accession>
<evidence type="ECO:0000313" key="2">
    <source>
        <dbReference type="Proteomes" id="UP001280121"/>
    </source>
</evidence>
<protein>
    <submittedName>
        <fullName evidence="1">Uncharacterized protein</fullName>
    </submittedName>
</protein>
<dbReference type="Proteomes" id="UP001280121">
    <property type="component" value="Unassembled WGS sequence"/>
</dbReference>
<dbReference type="InterPro" id="IPR035897">
    <property type="entry name" value="Toll_tir_struct_dom_sf"/>
</dbReference>
<sequence length="73" mass="8034">MGNSSSTPSSSSTHRENYDVFEVAFSKHENELQHQDVKKWGDALTQAFSLSGWDSSVTSMKGIQKVASDVLIN</sequence>
<dbReference type="Gene3D" id="3.40.50.10140">
    <property type="entry name" value="Toll/interleukin-1 receptor homology (TIR) domain"/>
    <property type="match status" value="1"/>
</dbReference>
<proteinExistence type="predicted"/>